<protein>
    <submittedName>
        <fullName evidence="2">Uncharacterized protein</fullName>
    </submittedName>
</protein>
<evidence type="ECO:0000256" key="1">
    <source>
        <dbReference type="SAM" id="Phobius"/>
    </source>
</evidence>
<dbReference type="EMBL" id="QWLB01000055">
    <property type="protein sequence ID" value="RIH91157.1"/>
    <property type="molecule type" value="Genomic_DNA"/>
</dbReference>
<sequence length="268" mass="29623">MDAETLKNIHRQAEGLIGGMALPSGVLFMSTHGVGVGFHDRKGQLHSLSYPLNPKTMRRVGLVGALPWMLLEWTMALISTLMGPPDKEGRKAMLAGAATGFLLSMILHFARPDFGKVYYLGGLALVVLAVLLIPALRRRLQEMRRYHGAEHQLVHVVGLGGIPSEENLSRQPVFHPACGTTAMMPLLPLALVGPFLPWWGNLLSLPLVFLAIFGAAIATREGERRAWSRMWLRAGEWGQGFTTAPTEPRHREAARAAWEALRRCYYSE</sequence>
<feature type="transmembrane region" description="Helical" evidence="1">
    <location>
        <begin position="16"/>
        <end position="39"/>
    </location>
</feature>
<feature type="transmembrane region" description="Helical" evidence="1">
    <location>
        <begin position="59"/>
        <end position="80"/>
    </location>
</feature>
<dbReference type="OrthoDB" id="34493at2"/>
<keyword evidence="1" id="KW-0472">Membrane</keyword>
<accession>A0A399F341</accession>
<dbReference type="Proteomes" id="UP000266178">
    <property type="component" value="Unassembled WGS sequence"/>
</dbReference>
<gene>
    <name evidence="2" type="ORF">Mgrana_02941</name>
</gene>
<evidence type="ECO:0000313" key="2">
    <source>
        <dbReference type="EMBL" id="RIH91157.1"/>
    </source>
</evidence>
<evidence type="ECO:0000313" key="3">
    <source>
        <dbReference type="Proteomes" id="UP000266178"/>
    </source>
</evidence>
<organism evidence="2 3">
    <name type="scientific">Meiothermus granaticius NBRC 107808</name>
    <dbReference type="NCBI Taxonomy" id="1227551"/>
    <lineage>
        <taxon>Bacteria</taxon>
        <taxon>Thermotogati</taxon>
        <taxon>Deinococcota</taxon>
        <taxon>Deinococci</taxon>
        <taxon>Thermales</taxon>
        <taxon>Thermaceae</taxon>
        <taxon>Meiothermus</taxon>
    </lineage>
</organism>
<keyword evidence="1" id="KW-0812">Transmembrane</keyword>
<keyword evidence="1" id="KW-1133">Transmembrane helix</keyword>
<comment type="caution">
    <text evidence="2">The sequence shown here is derived from an EMBL/GenBank/DDBJ whole genome shotgun (WGS) entry which is preliminary data.</text>
</comment>
<reference evidence="2 3" key="1">
    <citation type="submission" date="2018-08" db="EMBL/GenBank/DDBJ databases">
        <title>Meiothermus granaticius genome AF-68 sequencing project.</title>
        <authorList>
            <person name="Da Costa M.S."/>
            <person name="Albuquerque L."/>
            <person name="Raposo P."/>
            <person name="Froufe H.J.C."/>
            <person name="Barroso C.S."/>
            <person name="Egas C."/>
        </authorList>
    </citation>
    <scope>NUCLEOTIDE SEQUENCE [LARGE SCALE GENOMIC DNA]</scope>
    <source>
        <strain evidence="2 3">AF-68</strain>
    </source>
</reference>
<proteinExistence type="predicted"/>
<feature type="transmembrane region" description="Helical" evidence="1">
    <location>
        <begin position="198"/>
        <end position="219"/>
    </location>
</feature>
<keyword evidence="3" id="KW-1185">Reference proteome</keyword>
<dbReference type="RefSeq" id="WP_119358379.1">
    <property type="nucleotide sequence ID" value="NZ_BJXM01000029.1"/>
</dbReference>
<dbReference type="Pfam" id="PF07136">
    <property type="entry name" value="DUF1385"/>
    <property type="match status" value="1"/>
</dbReference>
<name>A0A399F341_9DEIN</name>
<feature type="transmembrane region" description="Helical" evidence="1">
    <location>
        <begin position="117"/>
        <end position="136"/>
    </location>
</feature>
<dbReference type="InterPro" id="IPR010787">
    <property type="entry name" value="DUF1385"/>
</dbReference>
<feature type="transmembrane region" description="Helical" evidence="1">
    <location>
        <begin position="92"/>
        <end position="111"/>
    </location>
</feature>
<dbReference type="AlphaFoldDB" id="A0A399F341"/>